<dbReference type="Proteomes" id="UP000443090">
    <property type="component" value="Unassembled WGS sequence"/>
</dbReference>
<reference evidence="1 2" key="1">
    <citation type="submission" date="2018-05" db="EMBL/GenBank/DDBJ databases">
        <title>Genome sequencing and assembly of the regulated plant pathogen Lachnellula willkommii and related sister species for the development of diagnostic species identification markers.</title>
        <authorList>
            <person name="Giroux E."/>
            <person name="Bilodeau G."/>
        </authorList>
    </citation>
    <scope>NUCLEOTIDE SEQUENCE [LARGE SCALE GENOMIC DNA]</scope>
    <source>
        <strain evidence="1 2">CBS 160.35</strain>
    </source>
</reference>
<comment type="caution">
    <text evidence="1">The sequence shown here is derived from an EMBL/GenBank/DDBJ whole genome shotgun (WGS) entry which is preliminary data.</text>
</comment>
<dbReference type="OrthoDB" id="5282002at2759"/>
<keyword evidence="2" id="KW-1185">Reference proteome</keyword>
<organism evidence="1 2">
    <name type="scientific">Lachnellula occidentalis</name>
    <dbReference type="NCBI Taxonomy" id="215460"/>
    <lineage>
        <taxon>Eukaryota</taxon>
        <taxon>Fungi</taxon>
        <taxon>Dikarya</taxon>
        <taxon>Ascomycota</taxon>
        <taxon>Pezizomycotina</taxon>
        <taxon>Leotiomycetes</taxon>
        <taxon>Helotiales</taxon>
        <taxon>Lachnaceae</taxon>
        <taxon>Lachnellula</taxon>
    </lineage>
</organism>
<dbReference type="EMBL" id="QGMI01000286">
    <property type="protein sequence ID" value="TVY43300.1"/>
    <property type="molecule type" value="Genomic_DNA"/>
</dbReference>
<evidence type="ECO:0000313" key="1">
    <source>
        <dbReference type="EMBL" id="TVY43300.1"/>
    </source>
</evidence>
<proteinExistence type="predicted"/>
<sequence>MTTQLPLPTPQQRQDVADRLEGIIDALIEHPKWENPPNKNPTLYHVWDFVMRSKYMLSEYQNVKDGKSVQYPSQFSGQVGKGSGDQAALVVFQDVCSRTMMLDLLVNDTSGKTAMLTGNTGPPLDFGQKVKDAVKALEAACPSDAVMAGMMR</sequence>
<protein>
    <submittedName>
        <fullName evidence="1">Uncharacterized protein</fullName>
    </submittedName>
</protein>
<accession>A0A8H8UGR4</accession>
<name>A0A8H8UGR4_9HELO</name>
<evidence type="ECO:0000313" key="2">
    <source>
        <dbReference type="Proteomes" id="UP000443090"/>
    </source>
</evidence>
<dbReference type="AlphaFoldDB" id="A0A8H8UGR4"/>
<gene>
    <name evidence="1" type="ORF">LOCC1_G005022</name>
</gene>